<dbReference type="AlphaFoldDB" id="A0AAW1IQG5"/>
<dbReference type="Gene3D" id="3.40.50.11840">
    <property type="entry name" value="Diphthamide synthesis DPH1/DPH2 domain 1"/>
    <property type="match status" value="1"/>
</dbReference>
<comment type="function">
    <text evidence="11">Catalyzes the first step of diphthamide biosynthesis, a post-translational modification of histidine which occurs in elongation factor 2.</text>
</comment>
<dbReference type="PIRSF" id="PIRSF004967">
    <property type="entry name" value="DPH1"/>
    <property type="match status" value="1"/>
</dbReference>
<keyword evidence="6 11" id="KW-0949">S-adenosyl-L-methionine</keyword>
<dbReference type="FunFam" id="3.40.50.11860:FF:000002">
    <property type="entry name" value="2-(3-amino-3-carboxypropyl)histidine synthase subunit 1"/>
    <property type="match status" value="1"/>
</dbReference>
<comment type="pathway">
    <text evidence="1 11">Protein modification; peptidyl-diphthamide biosynthesis.</text>
</comment>
<feature type="compositionally biased region" description="Polar residues" evidence="12">
    <location>
        <begin position="472"/>
        <end position="481"/>
    </location>
</feature>
<dbReference type="EMBL" id="JBDFQZ010000009">
    <property type="protein sequence ID" value="KAK9691663.1"/>
    <property type="molecule type" value="Genomic_DNA"/>
</dbReference>
<dbReference type="InterPro" id="IPR042264">
    <property type="entry name" value="DPH1/DPH2_2"/>
</dbReference>
<evidence type="ECO:0000313" key="13">
    <source>
        <dbReference type="EMBL" id="KAK9691663.1"/>
    </source>
</evidence>
<evidence type="ECO:0000256" key="5">
    <source>
        <dbReference type="ARBA" id="ARBA00022679"/>
    </source>
</evidence>
<dbReference type="InterPro" id="IPR016435">
    <property type="entry name" value="DPH1/DPH2"/>
</dbReference>
<keyword evidence="11" id="KW-0004">4Fe-4S</keyword>
<dbReference type="GO" id="GO:0051539">
    <property type="term" value="F:4 iron, 4 sulfur cluster binding"/>
    <property type="evidence" value="ECO:0007669"/>
    <property type="project" value="UniProtKB-UniRule"/>
</dbReference>
<keyword evidence="5 11" id="KW-0808">Transferase</keyword>
<keyword evidence="9" id="KW-0411">Iron-sulfur</keyword>
<evidence type="ECO:0000256" key="2">
    <source>
        <dbReference type="ARBA" id="ARBA00010173"/>
    </source>
</evidence>
<accession>A0AAW1IQG5</accession>
<dbReference type="NCBIfam" id="TIGR00322">
    <property type="entry name" value="diphth2_R"/>
    <property type="match status" value="1"/>
</dbReference>
<dbReference type="InterPro" id="IPR042265">
    <property type="entry name" value="DPH1/DPH2_3"/>
</dbReference>
<dbReference type="PANTHER" id="PTHR10762">
    <property type="entry name" value="DIPHTHAMIDE BIOSYNTHESIS PROTEIN"/>
    <property type="match status" value="1"/>
</dbReference>
<feature type="compositionally biased region" description="Low complexity" evidence="12">
    <location>
        <begin position="18"/>
        <end position="33"/>
    </location>
</feature>
<comment type="cofactor">
    <cofactor evidence="11">
        <name>[4Fe-4S] cluster</name>
        <dbReference type="ChEBI" id="CHEBI:49883"/>
    </cofactor>
    <text evidence="11">Binds 1 [4Fe-4S] cluster per subunit. The cluster is coordinated with 3 cysteines and an exchangeable S-adenosyl-L-methionine.</text>
</comment>
<dbReference type="GO" id="GO:0017183">
    <property type="term" value="P:protein histidyl modification to diphthamide"/>
    <property type="evidence" value="ECO:0007669"/>
    <property type="project" value="UniProtKB-UniRule"/>
</dbReference>
<dbReference type="Pfam" id="PF01866">
    <property type="entry name" value="Diphthamide_syn"/>
    <property type="match status" value="1"/>
</dbReference>
<evidence type="ECO:0000256" key="12">
    <source>
        <dbReference type="SAM" id="MobiDB-lite"/>
    </source>
</evidence>
<evidence type="ECO:0000313" key="14">
    <source>
        <dbReference type="Proteomes" id="UP001443914"/>
    </source>
</evidence>
<evidence type="ECO:0000256" key="10">
    <source>
        <dbReference type="ARBA" id="ARBA00048403"/>
    </source>
</evidence>
<gene>
    <name evidence="13" type="ORF">RND81_09G210600</name>
</gene>
<evidence type="ECO:0000256" key="6">
    <source>
        <dbReference type="ARBA" id="ARBA00022691"/>
    </source>
</evidence>
<dbReference type="EC" id="2.5.1.108" evidence="3 11"/>
<comment type="catalytic activity">
    <reaction evidence="10 11">
        <text>L-histidyl-[translation elongation factor 2] + S-adenosyl-L-methionine = 2-[(3S)-amino-3-carboxypropyl]-L-histidyl-[translation elongation factor 2] + S-methyl-5'-thioadenosine + H(+)</text>
        <dbReference type="Rhea" id="RHEA:36783"/>
        <dbReference type="Rhea" id="RHEA-COMP:9748"/>
        <dbReference type="Rhea" id="RHEA-COMP:9749"/>
        <dbReference type="ChEBI" id="CHEBI:15378"/>
        <dbReference type="ChEBI" id="CHEBI:17509"/>
        <dbReference type="ChEBI" id="CHEBI:29979"/>
        <dbReference type="ChEBI" id="CHEBI:59789"/>
        <dbReference type="ChEBI" id="CHEBI:73995"/>
        <dbReference type="EC" id="2.5.1.108"/>
    </reaction>
</comment>
<keyword evidence="7" id="KW-0479">Metal-binding</keyword>
<comment type="similarity">
    <text evidence="2 11">Belongs to the DPH1/DPH2 family. DPH1 subfamily.</text>
</comment>
<evidence type="ECO:0000256" key="11">
    <source>
        <dbReference type="PIRNR" id="PIRNR004967"/>
    </source>
</evidence>
<dbReference type="InterPro" id="IPR042263">
    <property type="entry name" value="DPH1/DPH2_1"/>
</dbReference>
<dbReference type="FunFam" id="3.40.50.11850:FF:000002">
    <property type="entry name" value="2-(3-amino-3-carboxypropyl)histidine synthase subunit 1"/>
    <property type="match status" value="1"/>
</dbReference>
<dbReference type="FunFam" id="3.40.50.11840:FF:000001">
    <property type="entry name" value="2-(3-amino-3-carboxypropyl)histidine synthase subunit 1"/>
    <property type="match status" value="1"/>
</dbReference>
<comment type="caution">
    <text evidence="13">The sequence shown here is derived from an EMBL/GenBank/DDBJ whole genome shotgun (WGS) entry which is preliminary data.</text>
</comment>
<feature type="compositionally biased region" description="Basic residues" evidence="12">
    <location>
        <begin position="462"/>
        <end position="471"/>
    </location>
</feature>
<dbReference type="SFLD" id="SFLDS00032">
    <property type="entry name" value="Radical_SAM_3-amino-3-carboxyp"/>
    <property type="match status" value="1"/>
</dbReference>
<sequence>MDTPTHTPPPPSQPPSTPSTTTTTTVTATANPSKPQPKRFIRNQIPSSILNNTGLNAAISLLPPNYNLEIHKSVHRILSLSSPMPRVALQLPEGLLMYSLTLSDIFRTFAGAAEVFVLADVTYGACCVDDLAAAALGVDILIHYGHSCLVPVDNTVVPCLYVFVDIAIDVKKLCDTIVSSCLSSNRVAIAGTIQFGSSIRAAKVELEGLGFRVLVPQAKPLSAGEVLGCTAPRVCKADFGNDGGGGGGGDEEEFVIVFVADGRFHLEAFMIANPGVKAYRYDPYLGRLFLEEYDHKGMKSARMKAVLKAKEARNWGVVLGTLGRQGNPRILERLEKKMEEKGMSWTVVLMSEISPARIALFEDSIDAWIQIACPRLSIDWGEAFERPLLNSFEAEIALGLIPGWWERNDCGRGRVVGDCGSNGGSCSCDDGKEKGRVGNGSDYPMDYYAQDGGEWNSSYTKGKSRPNRRSIRSSVVNGSVS</sequence>
<name>A0AAW1IQG5_SAPOF</name>
<dbReference type="GO" id="GO:0046872">
    <property type="term" value="F:metal ion binding"/>
    <property type="evidence" value="ECO:0007669"/>
    <property type="project" value="UniProtKB-KW"/>
</dbReference>
<evidence type="ECO:0000256" key="3">
    <source>
        <dbReference type="ARBA" id="ARBA00012221"/>
    </source>
</evidence>
<protein>
    <recommendedName>
        <fullName evidence="4 11">2-(3-amino-3-carboxypropyl)histidine synthase subunit 1</fullName>
        <ecNumber evidence="3 11">2.5.1.108</ecNumber>
    </recommendedName>
</protein>
<evidence type="ECO:0000256" key="1">
    <source>
        <dbReference type="ARBA" id="ARBA00005156"/>
    </source>
</evidence>
<evidence type="ECO:0000256" key="7">
    <source>
        <dbReference type="ARBA" id="ARBA00022723"/>
    </source>
</evidence>
<evidence type="ECO:0000256" key="8">
    <source>
        <dbReference type="ARBA" id="ARBA00023004"/>
    </source>
</evidence>
<proteinExistence type="inferred from homology"/>
<evidence type="ECO:0000256" key="4">
    <source>
        <dbReference type="ARBA" id="ARBA00021915"/>
    </source>
</evidence>
<organism evidence="13 14">
    <name type="scientific">Saponaria officinalis</name>
    <name type="common">Common soapwort</name>
    <name type="synonym">Lychnis saponaria</name>
    <dbReference type="NCBI Taxonomy" id="3572"/>
    <lineage>
        <taxon>Eukaryota</taxon>
        <taxon>Viridiplantae</taxon>
        <taxon>Streptophyta</taxon>
        <taxon>Embryophyta</taxon>
        <taxon>Tracheophyta</taxon>
        <taxon>Spermatophyta</taxon>
        <taxon>Magnoliopsida</taxon>
        <taxon>eudicotyledons</taxon>
        <taxon>Gunneridae</taxon>
        <taxon>Pentapetalae</taxon>
        <taxon>Caryophyllales</taxon>
        <taxon>Caryophyllaceae</taxon>
        <taxon>Caryophylleae</taxon>
        <taxon>Saponaria</taxon>
    </lineage>
</organism>
<dbReference type="Gene3D" id="3.40.50.11860">
    <property type="entry name" value="Diphthamide synthesis DPH1/DPH2 domain 3"/>
    <property type="match status" value="1"/>
</dbReference>
<dbReference type="GO" id="GO:0090560">
    <property type="term" value="F:2-(3-amino-3-carboxypropyl)histidine synthase activity"/>
    <property type="evidence" value="ECO:0007669"/>
    <property type="project" value="UniProtKB-UniRule"/>
</dbReference>
<dbReference type="PANTHER" id="PTHR10762:SF1">
    <property type="entry name" value="2-(3-AMINO-3-CARBOXYPROPYL)HISTIDINE SYNTHASE SUBUNIT 1"/>
    <property type="match status" value="1"/>
</dbReference>
<feature type="region of interest" description="Disordered" evidence="12">
    <location>
        <begin position="451"/>
        <end position="481"/>
    </location>
</feature>
<reference evidence="13" key="1">
    <citation type="submission" date="2024-03" db="EMBL/GenBank/DDBJ databases">
        <title>WGS assembly of Saponaria officinalis var. Norfolk2.</title>
        <authorList>
            <person name="Jenkins J."/>
            <person name="Shu S."/>
            <person name="Grimwood J."/>
            <person name="Barry K."/>
            <person name="Goodstein D."/>
            <person name="Schmutz J."/>
            <person name="Leebens-Mack J."/>
            <person name="Osbourn A."/>
        </authorList>
    </citation>
    <scope>NUCLEOTIDE SEQUENCE [LARGE SCALE GENOMIC DNA]</scope>
    <source>
        <strain evidence="13">JIC</strain>
    </source>
</reference>
<dbReference type="InterPro" id="IPR035435">
    <property type="entry name" value="DPH1/DPH2_euk_archaea"/>
</dbReference>
<keyword evidence="14" id="KW-1185">Reference proteome</keyword>
<keyword evidence="8" id="KW-0408">Iron</keyword>
<feature type="region of interest" description="Disordered" evidence="12">
    <location>
        <begin position="1"/>
        <end position="39"/>
    </location>
</feature>
<dbReference type="Proteomes" id="UP001443914">
    <property type="component" value="Unassembled WGS sequence"/>
</dbReference>
<evidence type="ECO:0000256" key="9">
    <source>
        <dbReference type="ARBA" id="ARBA00023014"/>
    </source>
</evidence>
<dbReference type="Gene3D" id="3.40.50.11850">
    <property type="entry name" value="Diphthamide synthesis DPH1/DPH2 domain 2"/>
    <property type="match status" value="1"/>
</dbReference>
<feature type="compositionally biased region" description="Pro residues" evidence="12">
    <location>
        <begin position="1"/>
        <end position="17"/>
    </location>
</feature>